<dbReference type="SUPFAM" id="SSF51569">
    <property type="entry name" value="Aldolase"/>
    <property type="match status" value="1"/>
</dbReference>
<name>A0A5R8MEQ6_9GAMM</name>
<dbReference type="InterPro" id="IPR000887">
    <property type="entry name" value="Aldlse_KDPG_KHG"/>
</dbReference>
<protein>
    <submittedName>
        <fullName evidence="6">2-dehydro-3-deoxy-6-phosphogalactonate aldolase</fullName>
        <ecNumber evidence="6">4.1.2.21</ecNumber>
    </submittedName>
</protein>
<dbReference type="EC" id="4.1.2.21" evidence="6"/>
<keyword evidence="4 6" id="KW-0456">Lyase</keyword>
<comment type="pathway">
    <text evidence="1">Carbohydrate acid metabolism.</text>
</comment>
<comment type="caution">
    <text evidence="6">The sequence shown here is derived from an EMBL/GenBank/DDBJ whole genome shotgun (WGS) entry which is preliminary data.</text>
</comment>
<keyword evidence="7" id="KW-1185">Reference proteome</keyword>
<dbReference type="OrthoDB" id="8590323at2"/>
<keyword evidence="5" id="KW-0119">Carbohydrate metabolism</keyword>
<dbReference type="PANTHER" id="PTHR30246">
    <property type="entry name" value="2-KETO-3-DEOXY-6-PHOSPHOGLUCONATE ALDOLASE"/>
    <property type="match status" value="1"/>
</dbReference>
<evidence type="ECO:0000313" key="6">
    <source>
        <dbReference type="EMBL" id="TLF48314.1"/>
    </source>
</evidence>
<organism evidence="6 7">
    <name type="scientific">Halomonas urmiana</name>
    <dbReference type="NCBI Taxonomy" id="490901"/>
    <lineage>
        <taxon>Bacteria</taxon>
        <taxon>Pseudomonadati</taxon>
        <taxon>Pseudomonadota</taxon>
        <taxon>Gammaproteobacteria</taxon>
        <taxon>Oceanospirillales</taxon>
        <taxon>Halomonadaceae</taxon>
        <taxon>Halomonas</taxon>
    </lineage>
</organism>
<evidence type="ECO:0000256" key="2">
    <source>
        <dbReference type="ARBA" id="ARBA00006906"/>
    </source>
</evidence>
<accession>A0A5R8MEQ6</accession>
<gene>
    <name evidence="6" type="ORF">FEI13_13325</name>
</gene>
<reference evidence="6 7" key="1">
    <citation type="journal article" date="2007" name="Int. J. Syst. Evol. Microbiol.">
        <title>Halomonas saccharevitans sp. nov., Halomonas arcis sp. nov. and Halomonas subterranea sp. nov., halophilic bacteria isolated from hypersaline environments of China.</title>
        <authorList>
            <person name="Xu X.W."/>
            <person name="Wu Y.H."/>
            <person name="Zhou Z."/>
            <person name="Wang C.S."/>
            <person name="Zhou Y.G."/>
            <person name="Zhang H.B."/>
            <person name="Wang Y."/>
            <person name="Wu M."/>
        </authorList>
    </citation>
    <scope>NUCLEOTIDE SEQUENCE [LARGE SCALE GENOMIC DNA]</scope>
    <source>
        <strain evidence="6 7">TBZ3</strain>
    </source>
</reference>
<dbReference type="NCBIfam" id="NF006600">
    <property type="entry name" value="PRK09140.1"/>
    <property type="match status" value="1"/>
</dbReference>
<comment type="similarity">
    <text evidence="2">Belongs to the KHG/KDPG aldolase family.</text>
</comment>
<dbReference type="Gene3D" id="3.20.20.70">
    <property type="entry name" value="Aldolase class I"/>
    <property type="match status" value="1"/>
</dbReference>
<dbReference type="AlphaFoldDB" id="A0A5R8MEQ6"/>
<dbReference type="GO" id="GO:0008674">
    <property type="term" value="F:2-dehydro-3-deoxy-6-phosphogalactonate aldolase activity"/>
    <property type="evidence" value="ECO:0007669"/>
    <property type="project" value="UniProtKB-EC"/>
</dbReference>
<evidence type="ECO:0000256" key="5">
    <source>
        <dbReference type="ARBA" id="ARBA00023277"/>
    </source>
</evidence>
<dbReference type="InterPro" id="IPR013785">
    <property type="entry name" value="Aldolase_TIM"/>
</dbReference>
<comment type="subunit">
    <text evidence="3">Homotrimer.</text>
</comment>
<dbReference type="EMBL" id="VBUI01000020">
    <property type="protein sequence ID" value="TLF48314.1"/>
    <property type="molecule type" value="Genomic_DNA"/>
</dbReference>
<dbReference type="PROSITE" id="PS00160">
    <property type="entry name" value="ALDOLASE_KDPG_KHG_2"/>
    <property type="match status" value="1"/>
</dbReference>
<dbReference type="Proteomes" id="UP000306973">
    <property type="component" value="Unassembled WGS sequence"/>
</dbReference>
<evidence type="ECO:0000256" key="3">
    <source>
        <dbReference type="ARBA" id="ARBA00011233"/>
    </source>
</evidence>
<evidence type="ECO:0000256" key="1">
    <source>
        <dbReference type="ARBA" id="ARBA00004761"/>
    </source>
</evidence>
<dbReference type="Pfam" id="PF01081">
    <property type="entry name" value="Aldolase"/>
    <property type="match status" value="1"/>
</dbReference>
<evidence type="ECO:0000313" key="7">
    <source>
        <dbReference type="Proteomes" id="UP000306973"/>
    </source>
</evidence>
<dbReference type="InterPro" id="IPR031338">
    <property type="entry name" value="KDPG/KHG_AS_2"/>
</dbReference>
<dbReference type="CDD" id="cd00452">
    <property type="entry name" value="KDPG_aldolase"/>
    <property type="match status" value="1"/>
</dbReference>
<evidence type="ECO:0000256" key="4">
    <source>
        <dbReference type="ARBA" id="ARBA00023239"/>
    </source>
</evidence>
<sequence>MNKTHQAALHAAFRELPLVAILRGINPQEVDAIFDALVEAGIKLIEIPLNSPCPWDSLERIARRCPPDVVIGAGTVLTADACSRLAELAAPLVITPNTDAAVIDAAVEQGLVPMIGCLTPSEALAAARAGATALKLFPAARMGIGYFKDLKAVLPAELPVFAVGGIDTSNMLEWLNAGVDGFGLGGSIYRTGWSAAQVGTAANGLIAEYHRACESLATAEGLEREADA</sequence>
<proteinExistence type="inferred from homology"/>
<dbReference type="PANTHER" id="PTHR30246:SF1">
    <property type="entry name" value="2-DEHYDRO-3-DEOXY-6-PHOSPHOGALACTONATE ALDOLASE-RELATED"/>
    <property type="match status" value="1"/>
</dbReference>